<name>A0A438E7T6_VITVI</name>
<dbReference type="GO" id="GO:0016020">
    <property type="term" value="C:membrane"/>
    <property type="evidence" value="ECO:0007669"/>
    <property type="project" value="UniProtKB-SubCell"/>
</dbReference>
<evidence type="ECO:0000256" key="2">
    <source>
        <dbReference type="ARBA" id="ARBA00022692"/>
    </source>
</evidence>
<dbReference type="Pfam" id="PF23262">
    <property type="entry name" value="NFD4_C"/>
    <property type="match status" value="1"/>
</dbReference>
<dbReference type="PANTHER" id="PTHR21576:SF154">
    <property type="entry name" value="OS04G0502800 PROTEIN"/>
    <property type="match status" value="1"/>
</dbReference>
<dbReference type="InterPro" id="IPR056555">
    <property type="entry name" value="NFD4_C"/>
</dbReference>
<feature type="domain" description="Nodulin-like" evidence="7">
    <location>
        <begin position="1"/>
        <end position="151"/>
    </location>
</feature>
<feature type="compositionally biased region" description="Polar residues" evidence="5">
    <location>
        <begin position="160"/>
        <end position="176"/>
    </location>
</feature>
<evidence type="ECO:0000256" key="5">
    <source>
        <dbReference type="SAM" id="MobiDB-lite"/>
    </source>
</evidence>
<feature type="transmembrane region" description="Helical" evidence="6">
    <location>
        <begin position="65"/>
        <end position="84"/>
    </location>
</feature>
<dbReference type="Pfam" id="PF06813">
    <property type="entry name" value="Nodulin-like"/>
    <property type="match status" value="1"/>
</dbReference>
<evidence type="ECO:0000259" key="8">
    <source>
        <dbReference type="Pfam" id="PF23262"/>
    </source>
</evidence>
<dbReference type="Proteomes" id="UP000288805">
    <property type="component" value="Unassembled WGS sequence"/>
</dbReference>
<protein>
    <submittedName>
        <fullName evidence="9">Uncharacterized protein</fullName>
    </submittedName>
</protein>
<proteinExistence type="predicted"/>
<organism evidence="9 10">
    <name type="scientific">Vitis vinifera</name>
    <name type="common">Grape</name>
    <dbReference type="NCBI Taxonomy" id="29760"/>
    <lineage>
        <taxon>Eukaryota</taxon>
        <taxon>Viridiplantae</taxon>
        <taxon>Streptophyta</taxon>
        <taxon>Embryophyta</taxon>
        <taxon>Tracheophyta</taxon>
        <taxon>Spermatophyta</taxon>
        <taxon>Magnoliopsida</taxon>
        <taxon>eudicotyledons</taxon>
        <taxon>Gunneridae</taxon>
        <taxon>Pentapetalae</taxon>
        <taxon>rosids</taxon>
        <taxon>Vitales</taxon>
        <taxon>Vitaceae</taxon>
        <taxon>Viteae</taxon>
        <taxon>Vitis</taxon>
    </lineage>
</organism>
<keyword evidence="3 6" id="KW-1133">Transmembrane helix</keyword>
<sequence length="320" mass="34346">MLWFALCVATNSSAWLSTSVLVTNMRNFPLSRGTVAGILKGYGGLSAAVYTEIYTTTLHKSSSELLMFLALGVPLICFTMMYFIRPCTPASGEDSAQHGHFLFTQAASVVLGSYLLTTTILNDIFSLSAPISYTFLAAMVLLLMAPLAIPIKMTLNPTNRSKSGMLNQPVGSSESMLQGEENADKTEPLLTPSSSTASLGSFHKNDIYFAGVGSGVTVLNNLAQIGIAQGVHNTTMLLCLFSFCNFLGRLGGGAVSEHFLRSKTIPRTIWMTCTQVIMVITYLLFASALDGTLYAATALLGSAMVFNFLSWSRLSLSFLA</sequence>
<evidence type="ECO:0000313" key="9">
    <source>
        <dbReference type="EMBL" id="RVW43821.1"/>
    </source>
</evidence>
<feature type="domain" description="NFD4 C-terminal" evidence="8">
    <location>
        <begin position="206"/>
        <end position="302"/>
    </location>
</feature>
<evidence type="ECO:0000256" key="1">
    <source>
        <dbReference type="ARBA" id="ARBA00004141"/>
    </source>
</evidence>
<dbReference type="EMBL" id="QGNW01001367">
    <property type="protein sequence ID" value="RVW43821.1"/>
    <property type="molecule type" value="Genomic_DNA"/>
</dbReference>
<accession>A0A438E7T6</accession>
<evidence type="ECO:0000256" key="3">
    <source>
        <dbReference type="ARBA" id="ARBA00022989"/>
    </source>
</evidence>
<evidence type="ECO:0000256" key="6">
    <source>
        <dbReference type="SAM" id="Phobius"/>
    </source>
</evidence>
<keyword evidence="4 6" id="KW-0472">Membrane</keyword>
<dbReference type="AlphaFoldDB" id="A0A438E7T6"/>
<dbReference type="PANTHER" id="PTHR21576">
    <property type="entry name" value="UNCHARACTERIZED NODULIN-LIKE PROTEIN"/>
    <property type="match status" value="1"/>
</dbReference>
<feature type="region of interest" description="Disordered" evidence="5">
    <location>
        <begin position="160"/>
        <end position="192"/>
    </location>
</feature>
<feature type="transmembrane region" description="Helical" evidence="6">
    <location>
        <begin position="105"/>
        <end position="125"/>
    </location>
</feature>
<dbReference type="InterPro" id="IPR010658">
    <property type="entry name" value="Nodulin-like"/>
</dbReference>
<gene>
    <name evidence="9" type="ORF">CK203_074095</name>
</gene>
<evidence type="ECO:0000259" key="7">
    <source>
        <dbReference type="Pfam" id="PF06813"/>
    </source>
</evidence>
<evidence type="ECO:0000313" key="10">
    <source>
        <dbReference type="Proteomes" id="UP000288805"/>
    </source>
</evidence>
<reference evidence="9 10" key="1">
    <citation type="journal article" date="2018" name="PLoS Genet.">
        <title>Population sequencing reveals clonal diversity and ancestral inbreeding in the grapevine cultivar Chardonnay.</title>
        <authorList>
            <person name="Roach M.J."/>
            <person name="Johnson D.L."/>
            <person name="Bohlmann J."/>
            <person name="van Vuuren H.J."/>
            <person name="Jones S.J."/>
            <person name="Pretorius I.S."/>
            <person name="Schmidt S.A."/>
            <person name="Borneman A.R."/>
        </authorList>
    </citation>
    <scope>NUCLEOTIDE SEQUENCE [LARGE SCALE GENOMIC DNA]</scope>
    <source>
        <strain evidence="10">cv. Chardonnay</strain>
        <tissue evidence="9">Leaf</tissue>
    </source>
</reference>
<comment type="subcellular location">
    <subcellularLocation>
        <location evidence="1">Membrane</location>
        <topology evidence="1">Multi-pass membrane protein</topology>
    </subcellularLocation>
</comment>
<keyword evidence="2 6" id="KW-0812">Transmembrane</keyword>
<comment type="caution">
    <text evidence="9">The sequence shown here is derived from an EMBL/GenBank/DDBJ whole genome shotgun (WGS) entry which is preliminary data.</text>
</comment>
<feature type="transmembrane region" description="Helical" evidence="6">
    <location>
        <begin position="131"/>
        <end position="151"/>
    </location>
</feature>
<evidence type="ECO:0000256" key="4">
    <source>
        <dbReference type="ARBA" id="ARBA00023136"/>
    </source>
</evidence>